<comment type="caution">
    <text evidence="4">The sequence shown here is derived from an EMBL/GenBank/DDBJ whole genome shotgun (WGS) entry which is preliminary data.</text>
</comment>
<reference evidence="4" key="1">
    <citation type="journal article" date="2021" name="PeerJ">
        <title>Extensive microbial diversity within the chicken gut microbiome revealed by metagenomics and culture.</title>
        <authorList>
            <person name="Gilroy R."/>
            <person name="Ravi A."/>
            <person name="Getino M."/>
            <person name="Pursley I."/>
            <person name="Horton D.L."/>
            <person name="Alikhan N.F."/>
            <person name="Baker D."/>
            <person name="Gharbi K."/>
            <person name="Hall N."/>
            <person name="Watson M."/>
            <person name="Adriaenssens E.M."/>
            <person name="Foster-Nyarko E."/>
            <person name="Jarju S."/>
            <person name="Secka A."/>
            <person name="Antonio M."/>
            <person name="Oren A."/>
            <person name="Chaudhuri R.R."/>
            <person name="La Ragione R."/>
            <person name="Hildebrand F."/>
            <person name="Pallen M.J."/>
        </authorList>
    </citation>
    <scope>NUCLEOTIDE SEQUENCE</scope>
    <source>
        <strain evidence="4">CHK189-11263</strain>
    </source>
</reference>
<dbReference type="SMART" id="SM00490">
    <property type="entry name" value="HELICc"/>
    <property type="match status" value="1"/>
</dbReference>
<evidence type="ECO:0000313" key="5">
    <source>
        <dbReference type="Proteomes" id="UP000824208"/>
    </source>
</evidence>
<dbReference type="InterPro" id="IPR038718">
    <property type="entry name" value="SNF2-like_sf"/>
</dbReference>
<dbReference type="Proteomes" id="UP000824208">
    <property type="component" value="Unassembled WGS sequence"/>
</dbReference>
<dbReference type="Gene3D" id="3.40.50.10810">
    <property type="entry name" value="Tandem AAA-ATPase domain"/>
    <property type="match status" value="1"/>
</dbReference>
<gene>
    <name evidence="4" type="ORF">H9714_02165</name>
</gene>
<keyword evidence="1" id="KW-0378">Hydrolase</keyword>
<dbReference type="PANTHER" id="PTHR10799">
    <property type="entry name" value="SNF2/RAD54 HELICASE FAMILY"/>
    <property type="match status" value="1"/>
</dbReference>
<evidence type="ECO:0000256" key="1">
    <source>
        <dbReference type="ARBA" id="ARBA00022801"/>
    </source>
</evidence>
<dbReference type="GO" id="GO:0016787">
    <property type="term" value="F:hydrolase activity"/>
    <property type="evidence" value="ECO:0007669"/>
    <property type="project" value="UniProtKB-KW"/>
</dbReference>
<dbReference type="InterPro" id="IPR049730">
    <property type="entry name" value="SNF2/RAD54-like_C"/>
</dbReference>
<dbReference type="AlphaFoldDB" id="A0A9D2S480"/>
<evidence type="ECO:0000259" key="3">
    <source>
        <dbReference type="PROSITE" id="PS51194"/>
    </source>
</evidence>
<dbReference type="InterPro" id="IPR014001">
    <property type="entry name" value="Helicase_ATP-bd"/>
</dbReference>
<dbReference type="Pfam" id="PF00271">
    <property type="entry name" value="Helicase_C"/>
    <property type="match status" value="1"/>
</dbReference>
<dbReference type="InterPro" id="IPR027417">
    <property type="entry name" value="P-loop_NTPase"/>
</dbReference>
<name>A0A9D2S480_9FIRM</name>
<dbReference type="Pfam" id="PF00176">
    <property type="entry name" value="SNF2-rel_dom"/>
    <property type="match status" value="1"/>
</dbReference>
<evidence type="ECO:0000313" key="4">
    <source>
        <dbReference type="EMBL" id="HJB56338.1"/>
    </source>
</evidence>
<feature type="domain" description="Helicase ATP-binding" evidence="2">
    <location>
        <begin position="186"/>
        <end position="335"/>
    </location>
</feature>
<dbReference type="SUPFAM" id="SSF52540">
    <property type="entry name" value="P-loop containing nucleoside triphosphate hydrolases"/>
    <property type="match status" value="2"/>
</dbReference>
<feature type="domain" description="Helicase C-terminal" evidence="3">
    <location>
        <begin position="554"/>
        <end position="714"/>
    </location>
</feature>
<dbReference type="PROSITE" id="PS51194">
    <property type="entry name" value="HELICASE_CTER"/>
    <property type="match status" value="1"/>
</dbReference>
<keyword evidence="4" id="KW-0067">ATP-binding</keyword>
<dbReference type="CDD" id="cd18793">
    <property type="entry name" value="SF2_C_SNF"/>
    <property type="match status" value="1"/>
</dbReference>
<keyword evidence="4" id="KW-0547">Nucleotide-binding</keyword>
<protein>
    <submittedName>
        <fullName evidence="4">DEAD/DEAH box helicase family protein</fullName>
    </submittedName>
</protein>
<dbReference type="InterPro" id="IPR001650">
    <property type="entry name" value="Helicase_C-like"/>
</dbReference>
<proteinExistence type="predicted"/>
<reference evidence="4" key="2">
    <citation type="submission" date="2021-04" db="EMBL/GenBank/DDBJ databases">
        <authorList>
            <person name="Gilroy R."/>
        </authorList>
    </citation>
    <scope>NUCLEOTIDE SEQUENCE</scope>
    <source>
        <strain evidence="4">CHK189-11263</strain>
    </source>
</reference>
<dbReference type="EMBL" id="DWYC01000026">
    <property type="protein sequence ID" value="HJB56338.1"/>
    <property type="molecule type" value="Genomic_DNA"/>
</dbReference>
<dbReference type="GO" id="GO:0004386">
    <property type="term" value="F:helicase activity"/>
    <property type="evidence" value="ECO:0007669"/>
    <property type="project" value="UniProtKB-KW"/>
</dbReference>
<accession>A0A9D2S480</accession>
<dbReference type="GO" id="GO:0005524">
    <property type="term" value="F:ATP binding"/>
    <property type="evidence" value="ECO:0007669"/>
    <property type="project" value="InterPro"/>
</dbReference>
<dbReference type="PROSITE" id="PS51192">
    <property type="entry name" value="HELICASE_ATP_BIND_1"/>
    <property type="match status" value="1"/>
</dbReference>
<keyword evidence="4" id="KW-0347">Helicase</keyword>
<dbReference type="SMART" id="SM00487">
    <property type="entry name" value="DEXDc"/>
    <property type="match status" value="1"/>
</dbReference>
<dbReference type="InterPro" id="IPR000330">
    <property type="entry name" value="SNF2_N"/>
</dbReference>
<evidence type="ECO:0000259" key="2">
    <source>
        <dbReference type="PROSITE" id="PS51192"/>
    </source>
</evidence>
<sequence length="1076" mass="122233">MLLGCYYRCPVPIEAGDEDHPRFFVLAQAVEYDELSDMVRVKMHDLLGSFQYYSEILAHTAFYAPTLARCAAMPGGAVRSSRWGPGTVLTRVEPSSDGAPYWYIIRLESGRYVKVCETELQIEYSQMDFDPEQQLLHYEFQNPTWFINRLKVSRNVQLVNHAAYGFRVLAGCRAFLLPHQISTVARCFETLPIRYMLADEVGLGKTVEACSILKILASETAGFRALLIVPGALLSQWKNELHYKYALQATSYLLESDLSILPLEELDTLKAKRILRADWDLLIVDETHRLLAEERWYAEIQALSRRITHVLLLSATPIQDRKEEYRRLLALLHPEQYADMPAERFAFLVQKQKQVQRSANQQLKRLERFDEYGELIADKLRSMADTLGDRALTGLVDAVDLSAEDGGKEAATQALAYICENYRVERRVIRNRRQLLSQKMARRRLLALPYTPATADEAYNETGAIQNTLSYLTEHCDGRCEYVTQVAIPLLGALFSSPWAFEDALRALSIEDGVLCSSAQTWKKQAEREHAMVDQILDEDPDLIRGRLMTAMNYLDQETDILSDPECKIVVFTGYNATLTEFQRMFNARYRPQGVYAAAFGRHMSRRELEDSVYAFQNDGACRVIVCDETGGEGRNFQNAEQIIHLDLPWNANALEQRIGRLDRLGRDPGLDVLSVVVYAQHSVEEQLFRIWRDGMKLFEQSLSGLEIITGELHALLVDAVLDDVRNGLERAFEDILEQAEEMRESVEDEQLFDIGATLYQPLSQGVNHILELYAQEADNLFAQAMLGWGKQAGLEAERPGPDGLVEFRESRFSPNAARQSLFVPPNWLVYRDASILRREGSILGSFDRRTAALREDVLFFAPGDGVYDAIISNAVGCSRGRCTAIGTTGPFRYDGLVYFYRIEVPVDTLIEEGAGLQALAQFRMFLPLEQIVVPLGLMKESRKVPAEEIVSLLGNLKESWAEHLGRRGAGRGSVSPLERFMLHFPPEDWEPLVREYTKEAYRRAVKQLWEKADLATARQEMRRILNGERAEALYFGRSLDAVEEKRAVFRAAMAAMERARPVLDSVCYLGVRRHG</sequence>
<organism evidence="4 5">
    <name type="scientific">Candidatus Flavonifractor intestinipullorum</name>
    <dbReference type="NCBI Taxonomy" id="2838587"/>
    <lineage>
        <taxon>Bacteria</taxon>
        <taxon>Bacillati</taxon>
        <taxon>Bacillota</taxon>
        <taxon>Clostridia</taxon>
        <taxon>Eubacteriales</taxon>
        <taxon>Oscillospiraceae</taxon>
        <taxon>Flavonifractor</taxon>
    </lineage>
</organism>
<dbReference type="Gene3D" id="3.40.50.300">
    <property type="entry name" value="P-loop containing nucleotide triphosphate hydrolases"/>
    <property type="match status" value="1"/>
</dbReference>